<keyword evidence="3" id="KW-0804">Transcription</keyword>
<accession>A0A0G3WF10</accession>
<dbReference type="GO" id="GO:0003700">
    <property type="term" value="F:DNA-binding transcription factor activity"/>
    <property type="evidence" value="ECO:0007669"/>
    <property type="project" value="InterPro"/>
</dbReference>
<evidence type="ECO:0000313" key="5">
    <source>
        <dbReference type="EMBL" id="AKL95999.1"/>
    </source>
</evidence>
<dbReference type="PANTHER" id="PTHR42756:SF1">
    <property type="entry name" value="TRANSCRIPTIONAL REPRESSOR OF EMRAB OPERON"/>
    <property type="match status" value="1"/>
</dbReference>
<dbReference type="EMBL" id="CP009687">
    <property type="protein sequence ID" value="AKL95999.1"/>
    <property type="molecule type" value="Genomic_DNA"/>
</dbReference>
<keyword evidence="1" id="KW-0805">Transcription regulation</keyword>
<dbReference type="RefSeq" id="WP_052661408.1">
    <property type="nucleotide sequence ID" value="NZ_CP009687.1"/>
</dbReference>
<dbReference type="OrthoDB" id="384891at2"/>
<dbReference type="InterPro" id="IPR036390">
    <property type="entry name" value="WH_DNA-bd_sf"/>
</dbReference>
<evidence type="ECO:0000313" key="6">
    <source>
        <dbReference type="Proteomes" id="UP000035704"/>
    </source>
</evidence>
<organism evidence="5 6">
    <name type="scientific">Clostridium aceticum</name>
    <dbReference type="NCBI Taxonomy" id="84022"/>
    <lineage>
        <taxon>Bacteria</taxon>
        <taxon>Bacillati</taxon>
        <taxon>Bacillota</taxon>
        <taxon>Clostridia</taxon>
        <taxon>Eubacteriales</taxon>
        <taxon>Clostridiaceae</taxon>
        <taxon>Clostridium</taxon>
    </lineage>
</organism>
<dbReference type="GO" id="GO:0003677">
    <property type="term" value="F:DNA binding"/>
    <property type="evidence" value="ECO:0007669"/>
    <property type="project" value="UniProtKB-KW"/>
</dbReference>
<dbReference type="Gene3D" id="1.10.10.10">
    <property type="entry name" value="Winged helix-like DNA-binding domain superfamily/Winged helix DNA-binding domain"/>
    <property type="match status" value="1"/>
</dbReference>
<dbReference type="KEGG" id="cace:CACET_c25540"/>
<dbReference type="Proteomes" id="UP000035704">
    <property type="component" value="Chromosome"/>
</dbReference>
<dbReference type="PANTHER" id="PTHR42756">
    <property type="entry name" value="TRANSCRIPTIONAL REGULATOR, MARR"/>
    <property type="match status" value="1"/>
</dbReference>
<dbReference type="AlphaFoldDB" id="A0A0G3WF10"/>
<gene>
    <name evidence="5" type="ORF">CACET_c25540</name>
</gene>
<evidence type="ECO:0000256" key="2">
    <source>
        <dbReference type="ARBA" id="ARBA00023125"/>
    </source>
</evidence>
<protein>
    <submittedName>
        <fullName evidence="5">Transcriptional regulator MarR family</fullName>
    </submittedName>
</protein>
<sequence length="149" mass="16826">MSTAEEKIAELAGLLPMFIGTLLEGSEVNTLVKLNISEERTLMSLLREEGSPMTEYSKKVGLTKGSFTTVADRLEGKGLIKRTSVCDDRRKNALFLTEEGKKVAKEIDAYFKQHISKKVAQLEKEDIHHLKNALETMEAIMKKLKERKE</sequence>
<dbReference type="PROSITE" id="PS50995">
    <property type="entry name" value="HTH_MARR_2"/>
    <property type="match status" value="1"/>
</dbReference>
<evidence type="ECO:0000259" key="4">
    <source>
        <dbReference type="PROSITE" id="PS50995"/>
    </source>
</evidence>
<dbReference type="SMART" id="SM00347">
    <property type="entry name" value="HTH_MARR"/>
    <property type="match status" value="1"/>
</dbReference>
<evidence type="ECO:0000256" key="3">
    <source>
        <dbReference type="ARBA" id="ARBA00023163"/>
    </source>
</evidence>
<dbReference type="Pfam" id="PF01047">
    <property type="entry name" value="MarR"/>
    <property type="match status" value="1"/>
</dbReference>
<name>A0A0G3WF10_9CLOT</name>
<evidence type="ECO:0000256" key="1">
    <source>
        <dbReference type="ARBA" id="ARBA00023015"/>
    </source>
</evidence>
<keyword evidence="6" id="KW-1185">Reference proteome</keyword>
<keyword evidence="2" id="KW-0238">DNA-binding</keyword>
<dbReference type="InterPro" id="IPR000835">
    <property type="entry name" value="HTH_MarR-typ"/>
</dbReference>
<feature type="domain" description="HTH marR-type" evidence="4">
    <location>
        <begin position="1"/>
        <end position="146"/>
    </location>
</feature>
<dbReference type="STRING" id="84022.CACET_c25540"/>
<dbReference type="PRINTS" id="PR00598">
    <property type="entry name" value="HTHMARR"/>
</dbReference>
<reference evidence="5 6" key="1">
    <citation type="submission" date="2014-10" db="EMBL/GenBank/DDBJ databases">
        <title>Genome sequence of Clostridium aceticum DSM 1496.</title>
        <authorList>
            <person name="Poehlein A."/>
            <person name="Schiel-Bengelsdorf B."/>
            <person name="Gottschalk G."/>
            <person name="Duerre P."/>
            <person name="Daniel R."/>
        </authorList>
    </citation>
    <scope>NUCLEOTIDE SEQUENCE [LARGE SCALE GENOMIC DNA]</scope>
    <source>
        <strain evidence="5 6">DSM 1496</strain>
    </source>
</reference>
<dbReference type="SUPFAM" id="SSF46785">
    <property type="entry name" value="Winged helix' DNA-binding domain"/>
    <property type="match status" value="1"/>
</dbReference>
<dbReference type="PATRIC" id="fig|84022.6.peg.2576"/>
<dbReference type="InterPro" id="IPR036388">
    <property type="entry name" value="WH-like_DNA-bd_sf"/>
</dbReference>
<proteinExistence type="predicted"/>